<comment type="subcellular location">
    <subcellularLocation>
        <location evidence="1">Membrane</location>
        <topology evidence="1">Multi-pass membrane protein</topology>
    </subcellularLocation>
</comment>
<keyword evidence="3" id="KW-1003">Cell membrane</keyword>
<evidence type="ECO:0000256" key="1">
    <source>
        <dbReference type="ARBA" id="ARBA00004141"/>
    </source>
</evidence>
<feature type="transmembrane region" description="Helical" evidence="7">
    <location>
        <begin position="219"/>
        <end position="241"/>
    </location>
</feature>
<accession>A0ABT0TQ11</accession>
<evidence type="ECO:0000256" key="5">
    <source>
        <dbReference type="ARBA" id="ARBA00022989"/>
    </source>
</evidence>
<evidence type="ECO:0000313" key="8">
    <source>
        <dbReference type="EMBL" id="MCL9808963.1"/>
    </source>
</evidence>
<keyword evidence="4 7" id="KW-0812">Transmembrane</keyword>
<keyword evidence="9" id="KW-1185">Reference proteome</keyword>
<gene>
    <name evidence="8" type="ORF">NAT50_06270</name>
</gene>
<evidence type="ECO:0000256" key="6">
    <source>
        <dbReference type="ARBA" id="ARBA00023136"/>
    </source>
</evidence>
<organism evidence="8 9">
    <name type="scientific">Flavobacterium luminosum</name>
    <dbReference type="NCBI Taxonomy" id="2949086"/>
    <lineage>
        <taxon>Bacteria</taxon>
        <taxon>Pseudomonadati</taxon>
        <taxon>Bacteroidota</taxon>
        <taxon>Flavobacteriia</taxon>
        <taxon>Flavobacteriales</taxon>
        <taxon>Flavobacteriaceae</taxon>
        <taxon>Flavobacterium</taxon>
    </lineage>
</organism>
<sequence length="304" mass="33962">MDNILLVFICMLLGFFIKRSRQFPELSHKTLNQYVIYISLPALALYYIPKLVISEKLLFPLGIAWIGFGLSYVFFSALGKIFHWSKKLTGCLIITAGLGNTSFVGFPIVEALYGTKALETAVIVDQPGSFMVVSTVAILVATMYSRGKADGVTIANKILFFPPFIAFLIAIFLNIFQINLPEVLQSVFQKLGNTITPIALVAVGMQLEFDKRSKHWKFLALGLLFKLFLMPAFFYIFYISLLDAKGLDIQVSILESAMAPMITGTIVASTYGLKPKLSSMMVGFGIPLSFITLIFWYFLLQRVH</sequence>
<keyword evidence="2" id="KW-0813">Transport</keyword>
<dbReference type="PANTHER" id="PTHR36838:SF1">
    <property type="entry name" value="SLR1864 PROTEIN"/>
    <property type="match status" value="1"/>
</dbReference>
<evidence type="ECO:0000256" key="3">
    <source>
        <dbReference type="ARBA" id="ARBA00022475"/>
    </source>
</evidence>
<dbReference type="RefSeq" id="WP_250592363.1">
    <property type="nucleotide sequence ID" value="NZ_JAMLJM010000003.1"/>
</dbReference>
<keyword evidence="6 7" id="KW-0472">Membrane</keyword>
<proteinExistence type="predicted"/>
<evidence type="ECO:0000313" key="9">
    <source>
        <dbReference type="Proteomes" id="UP001317191"/>
    </source>
</evidence>
<dbReference type="Pfam" id="PF03547">
    <property type="entry name" value="Mem_trans"/>
    <property type="match status" value="1"/>
</dbReference>
<comment type="caution">
    <text evidence="8">The sequence shown here is derived from an EMBL/GenBank/DDBJ whole genome shotgun (WGS) entry which is preliminary data.</text>
</comment>
<dbReference type="Proteomes" id="UP001317191">
    <property type="component" value="Unassembled WGS sequence"/>
</dbReference>
<dbReference type="InterPro" id="IPR004776">
    <property type="entry name" value="Mem_transp_PIN-like"/>
</dbReference>
<reference evidence="8 9" key="1">
    <citation type="submission" date="2022-05" db="EMBL/GenBank/DDBJ databases">
        <title>Flavobacterium sp., isolated from activated sludge.</title>
        <authorList>
            <person name="Ran Q."/>
        </authorList>
    </citation>
    <scope>NUCLEOTIDE SEQUENCE [LARGE SCALE GENOMIC DNA]</scope>
    <source>
        <strain evidence="8 9">HXWNR70</strain>
    </source>
</reference>
<feature type="transmembrane region" description="Helical" evidence="7">
    <location>
        <begin position="158"/>
        <end position="176"/>
    </location>
</feature>
<feature type="transmembrane region" description="Helical" evidence="7">
    <location>
        <begin position="90"/>
        <end position="109"/>
    </location>
</feature>
<feature type="transmembrane region" description="Helical" evidence="7">
    <location>
        <begin position="57"/>
        <end position="78"/>
    </location>
</feature>
<dbReference type="EMBL" id="JAMLJM010000003">
    <property type="protein sequence ID" value="MCL9808963.1"/>
    <property type="molecule type" value="Genomic_DNA"/>
</dbReference>
<name>A0ABT0TQ11_9FLAO</name>
<evidence type="ECO:0000256" key="7">
    <source>
        <dbReference type="SAM" id="Phobius"/>
    </source>
</evidence>
<feature type="transmembrane region" description="Helical" evidence="7">
    <location>
        <begin position="129"/>
        <end position="146"/>
    </location>
</feature>
<evidence type="ECO:0000256" key="2">
    <source>
        <dbReference type="ARBA" id="ARBA00022448"/>
    </source>
</evidence>
<feature type="transmembrane region" description="Helical" evidence="7">
    <location>
        <begin position="253"/>
        <end position="273"/>
    </location>
</feature>
<dbReference type="PANTHER" id="PTHR36838">
    <property type="entry name" value="AUXIN EFFLUX CARRIER FAMILY PROTEIN"/>
    <property type="match status" value="1"/>
</dbReference>
<protein>
    <submittedName>
        <fullName evidence="8">AEC family transporter</fullName>
    </submittedName>
</protein>
<keyword evidence="5 7" id="KW-1133">Transmembrane helix</keyword>
<feature type="transmembrane region" description="Helical" evidence="7">
    <location>
        <begin position="280"/>
        <end position="299"/>
    </location>
</feature>
<evidence type="ECO:0000256" key="4">
    <source>
        <dbReference type="ARBA" id="ARBA00022692"/>
    </source>
</evidence>